<accession>A0A3N0GIA5</accession>
<sequence length="180" mass="19578">MSTEPQPRLARRVVTGIGDDGRSVVVSDGPTPTWVQRPTGSVVMEIWRAESMPARVEDFPVESGEWVMAPPVRGVCVRLAVFPADKDIDADKAAAYEAALHELYGDQGNDAQGGAAGMHRTDTIDVVTVLDGEIWLVMENGETLLRTGDTLVQRGTRHAWSNRSERACTLSSTQFAAVRE</sequence>
<organism evidence="1 2">
    <name type="scientific">Nocardioides pocheonensis</name>
    <dbReference type="NCBI Taxonomy" id="661485"/>
    <lineage>
        <taxon>Bacteria</taxon>
        <taxon>Bacillati</taxon>
        <taxon>Actinomycetota</taxon>
        <taxon>Actinomycetes</taxon>
        <taxon>Propionibacteriales</taxon>
        <taxon>Nocardioidaceae</taxon>
        <taxon>Nocardioides</taxon>
    </lineage>
</organism>
<dbReference type="CDD" id="cd02231">
    <property type="entry name" value="cupin_BLL6423-like"/>
    <property type="match status" value="1"/>
</dbReference>
<dbReference type="OrthoDB" id="713485at2"/>
<dbReference type="InterPro" id="IPR011051">
    <property type="entry name" value="RmlC_Cupin_sf"/>
</dbReference>
<reference evidence="1 2" key="1">
    <citation type="submission" date="2018-11" db="EMBL/GenBank/DDBJ databases">
        <authorList>
            <person name="Li F."/>
        </authorList>
    </citation>
    <scope>NUCLEOTIDE SEQUENCE [LARGE SCALE GENOMIC DNA]</scope>
    <source>
        <strain evidence="1 2">Gsoil 818</strain>
    </source>
</reference>
<dbReference type="PANTHER" id="PTHR36156">
    <property type="entry name" value="SLR2101 PROTEIN"/>
    <property type="match status" value="1"/>
</dbReference>
<evidence type="ECO:0000313" key="1">
    <source>
        <dbReference type="EMBL" id="RNM12179.1"/>
    </source>
</evidence>
<dbReference type="InterPro" id="IPR014710">
    <property type="entry name" value="RmlC-like_jellyroll"/>
</dbReference>
<dbReference type="SUPFAM" id="SSF51182">
    <property type="entry name" value="RmlC-like cupins"/>
    <property type="match status" value="1"/>
</dbReference>
<comment type="caution">
    <text evidence="1">The sequence shown here is derived from an EMBL/GenBank/DDBJ whole genome shotgun (WGS) entry which is preliminary data.</text>
</comment>
<dbReference type="Gene3D" id="2.60.120.10">
    <property type="entry name" value="Jelly Rolls"/>
    <property type="match status" value="1"/>
</dbReference>
<dbReference type="EMBL" id="RJSF01000046">
    <property type="protein sequence ID" value="RNM12179.1"/>
    <property type="molecule type" value="Genomic_DNA"/>
</dbReference>
<dbReference type="AlphaFoldDB" id="A0A3N0GIA5"/>
<gene>
    <name evidence="1" type="ORF">EFL26_20460</name>
</gene>
<proteinExistence type="predicted"/>
<evidence type="ECO:0000313" key="2">
    <source>
        <dbReference type="Proteomes" id="UP000279994"/>
    </source>
</evidence>
<name>A0A3N0GIA5_9ACTN</name>
<dbReference type="Proteomes" id="UP000279994">
    <property type="component" value="Unassembled WGS sequence"/>
</dbReference>
<protein>
    <submittedName>
        <fullName evidence="1">Cupin domain-containing protein</fullName>
    </submittedName>
</protein>
<dbReference type="PANTHER" id="PTHR36156:SF2">
    <property type="entry name" value="CUPIN TYPE-2 DOMAIN-CONTAINING PROTEIN"/>
    <property type="match status" value="1"/>
</dbReference>
<keyword evidence="2" id="KW-1185">Reference proteome</keyword>
<dbReference type="InterPro" id="IPR047142">
    <property type="entry name" value="OryJ/VirC-like"/>
</dbReference>